<dbReference type="PANTHER" id="PTHR35175">
    <property type="entry name" value="DUF1289 DOMAIN-CONTAINING PROTEIN"/>
    <property type="match status" value="1"/>
</dbReference>
<dbReference type="Proteomes" id="UP000295701">
    <property type="component" value="Unassembled WGS sequence"/>
</dbReference>
<evidence type="ECO:0000313" key="1">
    <source>
        <dbReference type="EMBL" id="TDL78069.1"/>
    </source>
</evidence>
<protein>
    <submittedName>
        <fullName evidence="1">DUF1289 domain-containing protein</fullName>
    </submittedName>
</protein>
<dbReference type="Pfam" id="PF06945">
    <property type="entry name" value="DUF1289"/>
    <property type="match status" value="1"/>
</dbReference>
<evidence type="ECO:0000313" key="2">
    <source>
        <dbReference type="Proteomes" id="UP000295701"/>
    </source>
</evidence>
<accession>A0A4V3B970</accession>
<comment type="caution">
    <text evidence="1">The sequence shown here is derived from an EMBL/GenBank/DDBJ whole genome shotgun (WGS) entry which is preliminary data.</text>
</comment>
<proteinExistence type="predicted"/>
<reference evidence="1 2" key="1">
    <citation type="submission" date="2019-03" db="EMBL/GenBank/DDBJ databases">
        <title>Primorskyibacter sp. SS33 isolated from sediments.</title>
        <authorList>
            <person name="Xunke S."/>
        </authorList>
    </citation>
    <scope>NUCLEOTIDE SEQUENCE [LARGE SCALE GENOMIC DNA]</scope>
    <source>
        <strain evidence="1 2">SS33</strain>
    </source>
</reference>
<dbReference type="RefSeq" id="WP_133397387.1">
    <property type="nucleotide sequence ID" value="NZ_SNAA01000014.1"/>
</dbReference>
<sequence>MTDEIWRRDEIESPCIKICVIHPAARLCTGCLRSIDEIAAWSRLSPEERAAITAELPARAPLIAQRRGGRAARLKRGG</sequence>
<dbReference type="EMBL" id="SNAA01000014">
    <property type="protein sequence ID" value="TDL78069.1"/>
    <property type="molecule type" value="Genomic_DNA"/>
</dbReference>
<dbReference type="PANTHER" id="PTHR35175:SF2">
    <property type="entry name" value="DUF1289 DOMAIN-CONTAINING PROTEIN"/>
    <property type="match status" value="1"/>
</dbReference>
<dbReference type="OrthoDB" id="9811423at2"/>
<name>A0A4V3B970_9RHOB</name>
<keyword evidence="2" id="KW-1185">Reference proteome</keyword>
<dbReference type="InterPro" id="IPR010710">
    <property type="entry name" value="DUF1289"/>
</dbReference>
<dbReference type="AlphaFoldDB" id="A0A4V3B970"/>
<organism evidence="1 2">
    <name type="scientific">Palleronia sediminis</name>
    <dbReference type="NCBI Taxonomy" id="2547833"/>
    <lineage>
        <taxon>Bacteria</taxon>
        <taxon>Pseudomonadati</taxon>
        <taxon>Pseudomonadota</taxon>
        <taxon>Alphaproteobacteria</taxon>
        <taxon>Rhodobacterales</taxon>
        <taxon>Roseobacteraceae</taxon>
        <taxon>Palleronia</taxon>
    </lineage>
</organism>
<gene>
    <name evidence="1" type="ORF">E2L08_12270</name>
</gene>